<dbReference type="InterPro" id="IPR006594">
    <property type="entry name" value="LisH"/>
</dbReference>
<feature type="compositionally biased region" description="Basic residues" evidence="1">
    <location>
        <begin position="312"/>
        <end position="325"/>
    </location>
</feature>
<dbReference type="EMBL" id="CH902617">
    <property type="protein sequence ID" value="EDV43531.1"/>
    <property type="molecule type" value="Genomic_DNA"/>
</dbReference>
<dbReference type="FunCoup" id="B3M370">
    <property type="interactions" value="40"/>
</dbReference>
<feature type="compositionally biased region" description="Polar residues" evidence="1">
    <location>
        <begin position="345"/>
        <end position="361"/>
    </location>
</feature>
<feature type="compositionally biased region" description="Pro residues" evidence="1">
    <location>
        <begin position="151"/>
        <end position="165"/>
    </location>
</feature>
<reference evidence="2 3" key="1">
    <citation type="journal article" date="2007" name="Nature">
        <title>Evolution of genes and genomes on the Drosophila phylogeny.</title>
        <authorList>
            <consortium name="Drosophila 12 Genomes Consortium"/>
            <person name="Clark A.G."/>
            <person name="Eisen M.B."/>
            <person name="Smith D.R."/>
            <person name="Bergman C.M."/>
            <person name="Oliver B."/>
            <person name="Markow T.A."/>
            <person name="Kaufman T.C."/>
            <person name="Kellis M."/>
            <person name="Gelbart W."/>
            <person name="Iyer V.N."/>
            <person name="Pollard D.A."/>
            <person name="Sackton T.B."/>
            <person name="Larracuente A.M."/>
            <person name="Singh N.D."/>
            <person name="Abad J.P."/>
            <person name="Abt D.N."/>
            <person name="Adryan B."/>
            <person name="Aguade M."/>
            <person name="Akashi H."/>
            <person name="Anderson W.W."/>
            <person name="Aquadro C.F."/>
            <person name="Ardell D.H."/>
            <person name="Arguello R."/>
            <person name="Artieri C.G."/>
            <person name="Barbash D.A."/>
            <person name="Barker D."/>
            <person name="Barsanti P."/>
            <person name="Batterham P."/>
            <person name="Batzoglou S."/>
            <person name="Begun D."/>
            <person name="Bhutkar A."/>
            <person name="Blanco E."/>
            <person name="Bosak S.A."/>
            <person name="Bradley R.K."/>
            <person name="Brand A.D."/>
            <person name="Brent M.R."/>
            <person name="Brooks A.N."/>
            <person name="Brown R.H."/>
            <person name="Butlin R.K."/>
            <person name="Caggese C."/>
            <person name="Calvi B.R."/>
            <person name="Bernardo de Carvalho A."/>
            <person name="Caspi A."/>
            <person name="Castrezana S."/>
            <person name="Celniker S.E."/>
            <person name="Chang J.L."/>
            <person name="Chapple C."/>
            <person name="Chatterji S."/>
            <person name="Chinwalla A."/>
            <person name="Civetta A."/>
            <person name="Clifton S.W."/>
            <person name="Comeron J.M."/>
            <person name="Costello J.C."/>
            <person name="Coyne J.A."/>
            <person name="Daub J."/>
            <person name="David R.G."/>
            <person name="Delcher A.L."/>
            <person name="Delehaunty K."/>
            <person name="Do C.B."/>
            <person name="Ebling H."/>
            <person name="Edwards K."/>
            <person name="Eickbush T."/>
            <person name="Evans J.D."/>
            <person name="Filipski A."/>
            <person name="Findeiss S."/>
            <person name="Freyhult E."/>
            <person name="Fulton L."/>
            <person name="Fulton R."/>
            <person name="Garcia A.C."/>
            <person name="Gardiner A."/>
            <person name="Garfield D.A."/>
            <person name="Garvin B.E."/>
            <person name="Gibson G."/>
            <person name="Gilbert D."/>
            <person name="Gnerre S."/>
            <person name="Godfrey J."/>
            <person name="Good R."/>
            <person name="Gotea V."/>
            <person name="Gravely B."/>
            <person name="Greenberg A.J."/>
            <person name="Griffiths-Jones S."/>
            <person name="Gross S."/>
            <person name="Guigo R."/>
            <person name="Gustafson E.A."/>
            <person name="Haerty W."/>
            <person name="Hahn M.W."/>
            <person name="Halligan D.L."/>
            <person name="Halpern A.L."/>
            <person name="Halter G.M."/>
            <person name="Han M.V."/>
            <person name="Heger A."/>
            <person name="Hillier L."/>
            <person name="Hinrichs A.S."/>
            <person name="Holmes I."/>
            <person name="Hoskins R.A."/>
            <person name="Hubisz M.J."/>
            <person name="Hultmark D."/>
            <person name="Huntley M.A."/>
            <person name="Jaffe D.B."/>
            <person name="Jagadeeshan S."/>
            <person name="Jeck W.R."/>
            <person name="Johnson J."/>
            <person name="Jones C.D."/>
            <person name="Jordan W.C."/>
            <person name="Karpen G.H."/>
            <person name="Kataoka E."/>
            <person name="Keightley P.D."/>
            <person name="Kheradpour P."/>
            <person name="Kirkness E.F."/>
            <person name="Koerich L.B."/>
            <person name="Kristiansen K."/>
            <person name="Kudrna D."/>
            <person name="Kulathinal R.J."/>
            <person name="Kumar S."/>
            <person name="Kwok R."/>
            <person name="Lander E."/>
            <person name="Langley C.H."/>
            <person name="Lapoint R."/>
            <person name="Lazzaro B.P."/>
            <person name="Lee S.J."/>
            <person name="Levesque L."/>
            <person name="Li R."/>
            <person name="Lin C.F."/>
            <person name="Lin M.F."/>
            <person name="Lindblad-Toh K."/>
            <person name="Llopart A."/>
            <person name="Long M."/>
            <person name="Low L."/>
            <person name="Lozovsky E."/>
            <person name="Lu J."/>
            <person name="Luo M."/>
            <person name="Machado C.A."/>
            <person name="Makalowski W."/>
            <person name="Marzo M."/>
            <person name="Matsuda M."/>
            <person name="Matzkin L."/>
            <person name="McAllister B."/>
            <person name="McBride C.S."/>
            <person name="McKernan B."/>
            <person name="McKernan K."/>
            <person name="Mendez-Lago M."/>
            <person name="Minx P."/>
            <person name="Mollenhauer M.U."/>
            <person name="Montooth K."/>
            <person name="Mount S.M."/>
            <person name="Mu X."/>
            <person name="Myers E."/>
            <person name="Negre B."/>
            <person name="Newfeld S."/>
            <person name="Nielsen R."/>
            <person name="Noor M.A."/>
            <person name="O'Grady P."/>
            <person name="Pachter L."/>
            <person name="Papaceit M."/>
            <person name="Parisi M.J."/>
            <person name="Parisi M."/>
            <person name="Parts L."/>
            <person name="Pedersen J.S."/>
            <person name="Pesole G."/>
            <person name="Phillippy A.M."/>
            <person name="Ponting C.P."/>
            <person name="Pop M."/>
            <person name="Porcelli D."/>
            <person name="Powell J.R."/>
            <person name="Prohaska S."/>
            <person name="Pruitt K."/>
            <person name="Puig M."/>
            <person name="Quesneville H."/>
            <person name="Ram K.R."/>
            <person name="Rand D."/>
            <person name="Rasmussen M.D."/>
            <person name="Reed L.K."/>
            <person name="Reenan R."/>
            <person name="Reily A."/>
            <person name="Remington K.A."/>
            <person name="Rieger T.T."/>
            <person name="Ritchie M.G."/>
            <person name="Robin C."/>
            <person name="Rogers Y.H."/>
            <person name="Rohde C."/>
            <person name="Rozas J."/>
            <person name="Rubenfield M.J."/>
            <person name="Ruiz A."/>
            <person name="Russo S."/>
            <person name="Salzberg S.L."/>
            <person name="Sanchez-Gracia A."/>
            <person name="Saranga D.J."/>
            <person name="Sato H."/>
            <person name="Schaeffer S.W."/>
            <person name="Schatz M.C."/>
            <person name="Schlenke T."/>
            <person name="Schwartz R."/>
            <person name="Segarra C."/>
            <person name="Singh R.S."/>
            <person name="Sirot L."/>
            <person name="Sirota M."/>
            <person name="Sisneros N.B."/>
            <person name="Smith C.D."/>
            <person name="Smith T.F."/>
            <person name="Spieth J."/>
            <person name="Stage D.E."/>
            <person name="Stark A."/>
            <person name="Stephan W."/>
            <person name="Strausberg R.L."/>
            <person name="Strempel S."/>
            <person name="Sturgill D."/>
            <person name="Sutton G."/>
            <person name="Sutton G.G."/>
            <person name="Tao W."/>
            <person name="Teichmann S."/>
            <person name="Tobari Y.N."/>
            <person name="Tomimura Y."/>
            <person name="Tsolas J.M."/>
            <person name="Valente V.L."/>
            <person name="Venter E."/>
            <person name="Venter J.C."/>
            <person name="Vicario S."/>
            <person name="Vieira F.G."/>
            <person name="Vilella A.J."/>
            <person name="Villasante A."/>
            <person name="Walenz B."/>
            <person name="Wang J."/>
            <person name="Wasserman M."/>
            <person name="Watts T."/>
            <person name="Wilson D."/>
            <person name="Wilson R.K."/>
            <person name="Wing R.A."/>
            <person name="Wolfner M.F."/>
            <person name="Wong A."/>
            <person name="Wong G.K."/>
            <person name="Wu C.I."/>
            <person name="Wu G."/>
            <person name="Yamamoto D."/>
            <person name="Yang H.P."/>
            <person name="Yang S.P."/>
            <person name="Yorke J.A."/>
            <person name="Yoshida K."/>
            <person name="Zdobnov E."/>
            <person name="Zhang P."/>
            <person name="Zhang Y."/>
            <person name="Zimin A.V."/>
            <person name="Baldwin J."/>
            <person name="Abdouelleil A."/>
            <person name="Abdulkadir J."/>
            <person name="Abebe A."/>
            <person name="Abera B."/>
            <person name="Abreu J."/>
            <person name="Acer S.C."/>
            <person name="Aftuck L."/>
            <person name="Alexander A."/>
            <person name="An P."/>
            <person name="Anderson E."/>
            <person name="Anderson S."/>
            <person name="Arachi H."/>
            <person name="Azer M."/>
            <person name="Bachantsang P."/>
            <person name="Barry A."/>
            <person name="Bayul T."/>
            <person name="Berlin A."/>
            <person name="Bessette D."/>
            <person name="Bloom T."/>
            <person name="Blye J."/>
            <person name="Boguslavskiy L."/>
            <person name="Bonnet C."/>
            <person name="Boukhgalter B."/>
            <person name="Bourzgui I."/>
            <person name="Brown A."/>
            <person name="Cahill P."/>
            <person name="Channer S."/>
            <person name="Cheshatsang Y."/>
            <person name="Chuda L."/>
            <person name="Citroen M."/>
            <person name="Collymore A."/>
            <person name="Cooke P."/>
            <person name="Costello M."/>
            <person name="D'Aco K."/>
            <person name="Daza R."/>
            <person name="De Haan G."/>
            <person name="DeGray S."/>
            <person name="DeMaso C."/>
            <person name="Dhargay N."/>
            <person name="Dooley K."/>
            <person name="Dooley E."/>
            <person name="Doricent M."/>
            <person name="Dorje P."/>
            <person name="Dorjee K."/>
            <person name="Dupes A."/>
            <person name="Elong R."/>
            <person name="Falk J."/>
            <person name="Farina A."/>
            <person name="Faro S."/>
            <person name="Ferguson D."/>
            <person name="Fisher S."/>
            <person name="Foley C.D."/>
            <person name="Franke A."/>
            <person name="Friedrich D."/>
            <person name="Gadbois L."/>
            <person name="Gearin G."/>
            <person name="Gearin C.R."/>
            <person name="Giannoukos G."/>
            <person name="Goode T."/>
            <person name="Graham J."/>
            <person name="Grandbois E."/>
            <person name="Grewal S."/>
            <person name="Gyaltsen K."/>
            <person name="Hafez N."/>
            <person name="Hagos B."/>
            <person name="Hall J."/>
            <person name="Henson C."/>
            <person name="Hollinger A."/>
            <person name="Honan T."/>
            <person name="Huard M.D."/>
            <person name="Hughes L."/>
            <person name="Hurhula B."/>
            <person name="Husby M.E."/>
            <person name="Kamat A."/>
            <person name="Kanga B."/>
            <person name="Kashin S."/>
            <person name="Khazanovich D."/>
            <person name="Kisner P."/>
            <person name="Lance K."/>
            <person name="Lara M."/>
            <person name="Lee W."/>
            <person name="Lennon N."/>
            <person name="Letendre F."/>
            <person name="LeVine R."/>
            <person name="Lipovsky A."/>
            <person name="Liu X."/>
            <person name="Liu J."/>
            <person name="Liu S."/>
            <person name="Lokyitsang T."/>
            <person name="Lokyitsang Y."/>
            <person name="Lubonja R."/>
            <person name="Lui A."/>
            <person name="MacDonald P."/>
            <person name="Magnisalis V."/>
            <person name="Maru K."/>
            <person name="Matthews C."/>
            <person name="McCusker W."/>
            <person name="McDonough S."/>
            <person name="Mehta T."/>
            <person name="Meldrim J."/>
            <person name="Meneus L."/>
            <person name="Mihai O."/>
            <person name="Mihalev A."/>
            <person name="Mihova T."/>
            <person name="Mittelman R."/>
            <person name="Mlenga V."/>
            <person name="Montmayeur A."/>
            <person name="Mulrain L."/>
            <person name="Navidi A."/>
            <person name="Naylor J."/>
            <person name="Negash T."/>
            <person name="Nguyen T."/>
            <person name="Nguyen N."/>
            <person name="Nicol R."/>
            <person name="Norbu C."/>
            <person name="Norbu N."/>
            <person name="Novod N."/>
            <person name="O'Neill B."/>
            <person name="Osman S."/>
            <person name="Markiewicz E."/>
            <person name="Oyono O.L."/>
            <person name="Patti C."/>
            <person name="Phunkhang P."/>
            <person name="Pierre F."/>
            <person name="Priest M."/>
            <person name="Raghuraman S."/>
            <person name="Rege F."/>
            <person name="Reyes R."/>
            <person name="Rise C."/>
            <person name="Rogov P."/>
            <person name="Ross K."/>
            <person name="Ryan E."/>
            <person name="Settipalli S."/>
            <person name="Shea T."/>
            <person name="Sherpa N."/>
            <person name="Shi L."/>
            <person name="Shih D."/>
            <person name="Sparrow T."/>
            <person name="Spaulding J."/>
            <person name="Stalker J."/>
            <person name="Stange-Thomann N."/>
            <person name="Stavropoulos S."/>
            <person name="Stone C."/>
            <person name="Strader C."/>
            <person name="Tesfaye S."/>
            <person name="Thomson T."/>
            <person name="Thoulutsang Y."/>
            <person name="Thoulutsang D."/>
            <person name="Topham K."/>
            <person name="Topping I."/>
            <person name="Tsamla T."/>
            <person name="Vassiliev H."/>
            <person name="Vo A."/>
            <person name="Wangchuk T."/>
            <person name="Wangdi T."/>
            <person name="Weiand M."/>
            <person name="Wilkinson J."/>
            <person name="Wilson A."/>
            <person name="Yadav S."/>
            <person name="Young G."/>
            <person name="Yu Q."/>
            <person name="Zembek L."/>
            <person name="Zhong D."/>
            <person name="Zimmer A."/>
            <person name="Zwirko Z."/>
            <person name="Jaffe D.B."/>
            <person name="Alvarez P."/>
            <person name="Brockman W."/>
            <person name="Butler J."/>
            <person name="Chin C."/>
            <person name="Gnerre S."/>
            <person name="Grabherr M."/>
            <person name="Kleber M."/>
            <person name="Mauceli E."/>
            <person name="MacCallum I."/>
        </authorList>
    </citation>
    <scope>NUCLEOTIDE SEQUENCE [LARGE SCALE GENOMIC DNA]</scope>
    <source>
        <strain evidence="3">Tucson 14024-0371.13</strain>
    </source>
</reference>
<feature type="compositionally biased region" description="Basic and acidic residues" evidence="1">
    <location>
        <begin position="256"/>
        <end position="279"/>
    </location>
</feature>
<dbReference type="Gene3D" id="1.20.960.40">
    <property type="match status" value="1"/>
</dbReference>
<protein>
    <submittedName>
        <fullName evidence="2">Uncharacterized protein</fullName>
    </submittedName>
</protein>
<dbReference type="GeneID" id="6501311"/>
<dbReference type="HOGENOM" id="CLU_038514_0_0_1"/>
<evidence type="ECO:0000313" key="3">
    <source>
        <dbReference type="Proteomes" id="UP000007801"/>
    </source>
</evidence>
<dbReference type="OrthoDB" id="5970631at2759"/>
<evidence type="ECO:0000313" key="2">
    <source>
        <dbReference type="EMBL" id="EDV43531.1"/>
    </source>
</evidence>
<sequence>MSSDENKMEAAFKNMVEESLKTQFEQNGIMAKLRSEMHVKVLQMMRGQLGMTKTEPLMGVSTSDSTTDRALIKVINQLIMEFFNFFGYRHTLETFRMETGERTFSRSEIEKHLSISPVSPEIPILAQLTMRVWNQSLDQAISKKVVQLPSPESPKPQPQLQPQPQPQRIRKLKDEQEILQRSPGKEIKQKKLIQNNQKLIMNDPLRKRIVGLKPSKKQLPLSVNKPDQKACTESSESELESYYSEDSEDSDAYADIPDRHVYIEELPPEGKYDAGHGEEGPYDAKQNFAENLFQRYQREISQRNEGPSTSRKTTKPKGCKGKRQAKSTESENSSQMSGREALELQLNTCRSKGATSNPNSTRKARGTLWAKSHQDIGEEAHLAVTKPQCPETHIGSVDLNSDENSEEAEGEDDEDEEEVSD</sequence>
<dbReference type="InParanoid" id="B3M370"/>
<gene>
    <name evidence="2" type="primary">Dana\GF18538</name>
    <name evidence="2" type="synonym">dana_GLEANR_19794</name>
    <name evidence="2" type="ORF">GF18538</name>
</gene>
<name>B3M370_DROAN</name>
<dbReference type="PhylomeDB" id="B3M370"/>
<feature type="compositionally biased region" description="Acidic residues" evidence="1">
    <location>
        <begin position="400"/>
        <end position="421"/>
    </location>
</feature>
<dbReference type="OMA" id="LVMRDWK"/>
<dbReference type="Proteomes" id="UP000007801">
    <property type="component" value="Unassembled WGS sequence"/>
</dbReference>
<feature type="region of interest" description="Disordered" evidence="1">
    <location>
        <begin position="146"/>
        <end position="169"/>
    </location>
</feature>
<dbReference type="AlphaFoldDB" id="B3M370"/>
<keyword evidence="3" id="KW-1185">Reference proteome</keyword>
<evidence type="ECO:0000256" key="1">
    <source>
        <dbReference type="SAM" id="MobiDB-lite"/>
    </source>
</evidence>
<dbReference type="SMART" id="SM00667">
    <property type="entry name" value="LisH"/>
    <property type="match status" value="1"/>
</dbReference>
<proteinExistence type="predicted"/>
<feature type="compositionally biased region" description="Basic and acidic residues" evidence="1">
    <location>
        <begin position="372"/>
        <end position="381"/>
    </location>
</feature>
<organism evidence="2 3">
    <name type="scientific">Drosophila ananassae</name>
    <name type="common">Fruit fly</name>
    <dbReference type="NCBI Taxonomy" id="7217"/>
    <lineage>
        <taxon>Eukaryota</taxon>
        <taxon>Metazoa</taxon>
        <taxon>Ecdysozoa</taxon>
        <taxon>Arthropoda</taxon>
        <taxon>Hexapoda</taxon>
        <taxon>Insecta</taxon>
        <taxon>Pterygota</taxon>
        <taxon>Neoptera</taxon>
        <taxon>Endopterygota</taxon>
        <taxon>Diptera</taxon>
        <taxon>Brachycera</taxon>
        <taxon>Muscomorpha</taxon>
        <taxon>Ephydroidea</taxon>
        <taxon>Drosophilidae</taxon>
        <taxon>Drosophila</taxon>
        <taxon>Sophophora</taxon>
    </lineage>
</organism>
<dbReference type="STRING" id="7217.B3M370"/>
<dbReference type="eggNOG" id="ENOG502S0C1">
    <property type="taxonomic scope" value="Eukaryota"/>
</dbReference>
<accession>B3M370</accession>
<feature type="region of interest" description="Disordered" evidence="1">
    <location>
        <begin position="217"/>
        <end position="421"/>
    </location>
</feature>
<dbReference type="PROSITE" id="PS50896">
    <property type="entry name" value="LISH"/>
    <property type="match status" value="1"/>
</dbReference>
<feature type="compositionally biased region" description="Acidic residues" evidence="1">
    <location>
        <begin position="235"/>
        <end position="252"/>
    </location>
</feature>
<dbReference type="KEGG" id="dan:6501311"/>